<feature type="domain" description="Response regulatory" evidence="19">
    <location>
        <begin position="263"/>
        <end position="379"/>
    </location>
</feature>
<evidence type="ECO:0000256" key="3">
    <source>
        <dbReference type="ARBA" id="ARBA00012438"/>
    </source>
</evidence>
<dbReference type="PROSITE" id="PS50113">
    <property type="entry name" value="PAC"/>
    <property type="match status" value="3"/>
</dbReference>
<dbReference type="Gene3D" id="2.10.70.100">
    <property type="match status" value="2"/>
</dbReference>
<dbReference type="Gene3D" id="1.20.120.160">
    <property type="entry name" value="HPT domain"/>
    <property type="match status" value="1"/>
</dbReference>
<evidence type="ECO:0000256" key="14">
    <source>
        <dbReference type="PROSITE-ProRule" id="PRU00110"/>
    </source>
</evidence>
<evidence type="ECO:0000256" key="10">
    <source>
        <dbReference type="ARBA" id="ARBA00022840"/>
    </source>
</evidence>
<feature type="coiled-coil region" evidence="16">
    <location>
        <begin position="884"/>
        <end position="913"/>
    </location>
</feature>
<evidence type="ECO:0000256" key="1">
    <source>
        <dbReference type="ARBA" id="ARBA00000085"/>
    </source>
</evidence>
<accession>A0A4P9K4N4</accession>
<dbReference type="SUPFAM" id="SSF55785">
    <property type="entry name" value="PYP-like sensor domain (PAS domain)"/>
    <property type="match status" value="4"/>
</dbReference>
<dbReference type="CDD" id="cd00156">
    <property type="entry name" value="REC"/>
    <property type="match status" value="1"/>
</dbReference>
<sequence>MSEFDDIFQQLKLKFIESLPKRLSSLEESFKGLDLSAFDQALLMSFYNTVHSLKGTAGTFGFKALAEMAEKIEVQIQPFVDDKKVPDNDLWQTLASDLNTLTHIIQQFDPVDFPVDTPFIKQVEGSNESLLVYFFIENDIYSSVNNLQLEKQGYLVKVFNSQEDVCSILKTSETPDAIVLFSSLTIEDNNLHLGVLKDCRAVLKNEQLPIILVAPQDSLEERLVSYRNGISRYLLLSSIEKDNQLLVRSLNELLQTVPQEPYKVMLVDDDELLLKVQSTILESAGMNVLAMSNPFEAVDSIEVFKPDVLILDVYMPEISGLEIAAILRDKETLLNLPILFLSTETDVQKHAKALALGGDDFLVKPVEVNCFVSAIAARAKRARKMEEMHSRLTNELYERQREQLALNQHAIVSIADKHGNIISVNDKFCEISGYSRSELLGNNHRIVKSGQHPPEFYREMWRTISSGEVWQGQVCNRKKDGSLYWVESTITPFMDEKGRPYQYASIRTDVTQQRLAEKAVELAKERLRRGQAYANIGTWEWNIVTGELFWTERIAPLFGYPEGDLETSYENFVAALHPEDRQAVIDAVNATIEHDEPYDFEHRVIWPDGTVRWLQERGAVMRSDNGSAISMLGVVQDIDDRKRAELKLAEREQLLLEAQNLASIGNWSADMKTGELFWSDEIYKIFGYEPRSITPSVELFHSAVHKDDVELVRESERKAVATGRHDVVHRIVRPDGSIRYVHELVEMKVDSHGQPLSMTGTVQDVTQLKQAEQELQIFRRVFESSDQAVWVADAGGYLIYANAAHEKLFGYSKQESVGMHYSEFLSKEAFQWVSDAIVEALNGGKNWTGQLPVIRKDGEELITFSNFGHIVGEDGKTQYLFDIMSDYTKELNRQEQLAKAKEEAERASKAKSEFLSSMSHELRTPMNAILGFGQLLEYDDSLNSGQKDNVKEIIDAGKHLLELINEILDLSKIEAGHVNLVLEPVRLCSVLDESLSLLVPMAVKQGIRVQHTCSKNVTLRADKTRLKQVLLNLISNAIKYNKKNGSVTISVYIEHKVAIQIIDTGIGIAEDKLSDLFQPFKRIADNQAEIEGTGIGLTITKSLVEMMGGELEVSSEVNVGSTFTIFLPIEKELQPESSSHNEQSGAGENASIADDQSQRHQILYIEDNISNIKLVSQILSGLPDISLLTAEDPVMGIDLAKQHCPDLILLDINMPNMDGYEVIKVLKSEPSLQSVPVVAVTANAMLHDIKKGEAAGFDDYVVKPFEIEGFIETVKTQLEG</sequence>
<dbReference type="GO" id="GO:0005886">
    <property type="term" value="C:plasma membrane"/>
    <property type="evidence" value="ECO:0007669"/>
    <property type="project" value="UniProtKB-SubCell"/>
</dbReference>
<dbReference type="PROSITE" id="PS50109">
    <property type="entry name" value="HIS_KIN"/>
    <property type="match status" value="1"/>
</dbReference>
<dbReference type="RefSeq" id="WP_138564579.1">
    <property type="nucleotide sequence ID" value="NZ_CP040602.1"/>
</dbReference>
<dbReference type="Pfam" id="PF08448">
    <property type="entry name" value="PAS_4"/>
    <property type="match status" value="1"/>
</dbReference>
<feature type="domain" description="PAS" evidence="20">
    <location>
        <begin position="651"/>
        <end position="723"/>
    </location>
</feature>
<evidence type="ECO:0000256" key="4">
    <source>
        <dbReference type="ARBA" id="ARBA00022475"/>
    </source>
</evidence>
<evidence type="ECO:0000259" key="18">
    <source>
        <dbReference type="PROSITE" id="PS50109"/>
    </source>
</evidence>
<evidence type="ECO:0000256" key="16">
    <source>
        <dbReference type="SAM" id="Coils"/>
    </source>
</evidence>
<feature type="compositionally biased region" description="Polar residues" evidence="17">
    <location>
        <begin position="1135"/>
        <end position="1146"/>
    </location>
</feature>
<evidence type="ECO:0000256" key="8">
    <source>
        <dbReference type="ARBA" id="ARBA00022692"/>
    </source>
</evidence>
<dbReference type="SUPFAM" id="SSF47226">
    <property type="entry name" value="Histidine-containing phosphotransfer domain, HPT domain"/>
    <property type="match status" value="1"/>
</dbReference>
<feature type="modified residue" description="4-aspartylphosphate" evidence="15">
    <location>
        <position position="312"/>
    </location>
</feature>
<keyword evidence="10" id="KW-0547">Nucleotide-binding</keyword>
<dbReference type="InterPro" id="IPR000700">
    <property type="entry name" value="PAS-assoc_C"/>
</dbReference>
<dbReference type="CDD" id="cd16922">
    <property type="entry name" value="HATPase_EvgS-ArcB-TorS-like"/>
    <property type="match status" value="1"/>
</dbReference>
<dbReference type="InterPro" id="IPR003661">
    <property type="entry name" value="HisK_dim/P_dom"/>
</dbReference>
<dbReference type="Gene3D" id="3.40.50.2300">
    <property type="match status" value="2"/>
</dbReference>
<dbReference type="InterPro" id="IPR003594">
    <property type="entry name" value="HATPase_dom"/>
</dbReference>
<keyword evidence="5" id="KW-0997">Cell inner membrane</keyword>
<evidence type="ECO:0000256" key="12">
    <source>
        <dbReference type="ARBA" id="ARBA00023012"/>
    </source>
</evidence>
<dbReference type="SUPFAM" id="SSF47384">
    <property type="entry name" value="Homodimeric domain of signal transducing histidine kinase"/>
    <property type="match status" value="1"/>
</dbReference>
<dbReference type="SMART" id="SM00091">
    <property type="entry name" value="PAS"/>
    <property type="match status" value="4"/>
</dbReference>
<evidence type="ECO:0000256" key="11">
    <source>
        <dbReference type="ARBA" id="ARBA00022989"/>
    </source>
</evidence>
<keyword evidence="16" id="KW-0175">Coiled coil</keyword>
<evidence type="ECO:0000256" key="9">
    <source>
        <dbReference type="ARBA" id="ARBA00022777"/>
    </source>
</evidence>
<evidence type="ECO:0000313" key="23">
    <source>
        <dbReference type="EMBL" id="QCU89902.1"/>
    </source>
</evidence>
<evidence type="ECO:0000259" key="21">
    <source>
        <dbReference type="PROSITE" id="PS50113"/>
    </source>
</evidence>
<dbReference type="PANTHER" id="PTHR43047">
    <property type="entry name" value="TWO-COMPONENT HISTIDINE PROTEIN KINASE"/>
    <property type="match status" value="1"/>
</dbReference>
<feature type="domain" description="PAS" evidence="20">
    <location>
        <begin position="774"/>
        <end position="844"/>
    </location>
</feature>
<dbReference type="SMART" id="SM00086">
    <property type="entry name" value="PAC"/>
    <property type="match status" value="4"/>
</dbReference>
<reference evidence="23 24" key="1">
    <citation type="submission" date="2019-05" db="EMBL/GenBank/DDBJ databases">
        <title>Thiomicrorhabdus sediminis sp. nov, a novel sulfur-oxidizing bacterium isolated from coastal sediment.</title>
        <authorList>
            <person name="Liu X."/>
        </authorList>
    </citation>
    <scope>NUCLEOTIDE SEQUENCE [LARGE SCALE GENOMIC DNA]</scope>
    <source>
        <strain evidence="23 24">G1</strain>
    </source>
</reference>
<feature type="domain" description="PAC" evidence="21">
    <location>
        <begin position="725"/>
        <end position="777"/>
    </location>
</feature>
<evidence type="ECO:0000256" key="6">
    <source>
        <dbReference type="ARBA" id="ARBA00022553"/>
    </source>
</evidence>
<organism evidence="23 24">
    <name type="scientific">Thiomicrorhabdus sediminis</name>
    <dbReference type="NCBI Taxonomy" id="2580412"/>
    <lineage>
        <taxon>Bacteria</taxon>
        <taxon>Pseudomonadati</taxon>
        <taxon>Pseudomonadota</taxon>
        <taxon>Gammaproteobacteria</taxon>
        <taxon>Thiotrichales</taxon>
        <taxon>Piscirickettsiaceae</taxon>
        <taxon>Thiomicrorhabdus</taxon>
    </lineage>
</organism>
<evidence type="ECO:0000256" key="17">
    <source>
        <dbReference type="SAM" id="MobiDB-lite"/>
    </source>
</evidence>
<feature type="domain" description="HPt" evidence="22">
    <location>
        <begin position="4"/>
        <end position="108"/>
    </location>
</feature>
<dbReference type="OrthoDB" id="9792854at2"/>
<dbReference type="InterPro" id="IPR035965">
    <property type="entry name" value="PAS-like_dom_sf"/>
</dbReference>
<feature type="domain" description="PAC" evidence="21">
    <location>
        <begin position="468"/>
        <end position="522"/>
    </location>
</feature>
<dbReference type="Proteomes" id="UP000304864">
    <property type="component" value="Chromosome"/>
</dbReference>
<evidence type="ECO:0000256" key="7">
    <source>
        <dbReference type="ARBA" id="ARBA00022679"/>
    </source>
</evidence>
<dbReference type="Pfam" id="PF13426">
    <property type="entry name" value="PAS_9"/>
    <property type="match status" value="1"/>
</dbReference>
<keyword evidence="10" id="KW-0067">ATP-binding</keyword>
<comment type="catalytic activity">
    <reaction evidence="1">
        <text>ATP + protein L-histidine = ADP + protein N-phospho-L-histidine.</text>
        <dbReference type="EC" id="2.7.13.3"/>
    </reaction>
</comment>
<dbReference type="PRINTS" id="PR00344">
    <property type="entry name" value="BCTRLSENSOR"/>
</dbReference>
<dbReference type="GO" id="GO:0009927">
    <property type="term" value="F:histidine phosphotransfer kinase activity"/>
    <property type="evidence" value="ECO:0007669"/>
    <property type="project" value="TreeGrafter"/>
</dbReference>
<dbReference type="InterPro" id="IPR036890">
    <property type="entry name" value="HATPase_C_sf"/>
</dbReference>
<evidence type="ECO:0000259" key="22">
    <source>
        <dbReference type="PROSITE" id="PS50894"/>
    </source>
</evidence>
<keyword evidence="24" id="KW-1185">Reference proteome</keyword>
<feature type="region of interest" description="Disordered" evidence="17">
    <location>
        <begin position="1134"/>
        <end position="1154"/>
    </location>
</feature>
<keyword evidence="11" id="KW-1133">Transmembrane helix</keyword>
<keyword evidence="7" id="KW-0808">Transferase</keyword>
<feature type="domain" description="Response regulatory" evidence="19">
    <location>
        <begin position="1161"/>
        <end position="1278"/>
    </location>
</feature>
<evidence type="ECO:0000256" key="5">
    <source>
        <dbReference type="ARBA" id="ARBA00022519"/>
    </source>
</evidence>
<dbReference type="NCBIfam" id="TIGR00229">
    <property type="entry name" value="sensory_box"/>
    <property type="match status" value="4"/>
</dbReference>
<keyword evidence="8" id="KW-0812">Transmembrane</keyword>
<dbReference type="AlphaFoldDB" id="A0A4P9K4N4"/>
<feature type="domain" description="PAS" evidence="20">
    <location>
        <begin position="548"/>
        <end position="595"/>
    </location>
</feature>
<dbReference type="CDD" id="cd00088">
    <property type="entry name" value="HPT"/>
    <property type="match status" value="1"/>
</dbReference>
<dbReference type="Gene3D" id="1.10.287.130">
    <property type="match status" value="1"/>
</dbReference>
<dbReference type="EC" id="2.7.13.3" evidence="3"/>
<dbReference type="InterPro" id="IPR036097">
    <property type="entry name" value="HisK_dim/P_sf"/>
</dbReference>
<dbReference type="InterPro" id="IPR008207">
    <property type="entry name" value="Sig_transdc_His_kin_Hpt_dom"/>
</dbReference>
<evidence type="ECO:0000259" key="19">
    <source>
        <dbReference type="PROSITE" id="PS50110"/>
    </source>
</evidence>
<evidence type="ECO:0000256" key="15">
    <source>
        <dbReference type="PROSITE-ProRule" id="PRU00169"/>
    </source>
</evidence>
<feature type="modified residue" description="Phosphohistidine" evidence="14">
    <location>
        <position position="51"/>
    </location>
</feature>
<keyword evidence="4" id="KW-1003">Cell membrane</keyword>
<dbReference type="SMART" id="SM00387">
    <property type="entry name" value="HATPase_c"/>
    <property type="match status" value="1"/>
</dbReference>
<dbReference type="GO" id="GO:0000155">
    <property type="term" value="F:phosphorelay sensor kinase activity"/>
    <property type="evidence" value="ECO:0007669"/>
    <property type="project" value="InterPro"/>
</dbReference>
<dbReference type="SMART" id="SM00073">
    <property type="entry name" value="HPT"/>
    <property type="match status" value="1"/>
</dbReference>
<dbReference type="SMART" id="SM00448">
    <property type="entry name" value="REC"/>
    <property type="match status" value="2"/>
</dbReference>
<keyword evidence="12" id="KW-0902">Two-component regulatory system</keyword>
<dbReference type="InterPro" id="IPR004358">
    <property type="entry name" value="Sig_transdc_His_kin-like_C"/>
</dbReference>
<dbReference type="Pfam" id="PF00512">
    <property type="entry name" value="HisKA"/>
    <property type="match status" value="1"/>
</dbReference>
<feature type="modified residue" description="4-aspartylphosphate" evidence="15">
    <location>
        <position position="1211"/>
    </location>
</feature>
<dbReference type="Pfam" id="PF00072">
    <property type="entry name" value="Response_reg"/>
    <property type="match status" value="2"/>
</dbReference>
<evidence type="ECO:0000256" key="2">
    <source>
        <dbReference type="ARBA" id="ARBA00004429"/>
    </source>
</evidence>
<dbReference type="InterPro" id="IPR001610">
    <property type="entry name" value="PAC"/>
</dbReference>
<dbReference type="EMBL" id="CP040602">
    <property type="protein sequence ID" value="QCU89902.1"/>
    <property type="molecule type" value="Genomic_DNA"/>
</dbReference>
<dbReference type="InterPro" id="IPR001789">
    <property type="entry name" value="Sig_transdc_resp-reg_receiver"/>
</dbReference>
<dbReference type="PROSITE" id="PS50112">
    <property type="entry name" value="PAS"/>
    <property type="match status" value="4"/>
</dbReference>
<feature type="domain" description="PAS" evidence="20">
    <location>
        <begin position="412"/>
        <end position="453"/>
    </location>
</feature>
<dbReference type="PROSITE" id="PS50894">
    <property type="entry name" value="HPT"/>
    <property type="match status" value="1"/>
</dbReference>
<dbReference type="InterPro" id="IPR000014">
    <property type="entry name" value="PAS"/>
</dbReference>
<dbReference type="Pfam" id="PF02518">
    <property type="entry name" value="HATPase_c"/>
    <property type="match status" value="1"/>
</dbReference>
<evidence type="ECO:0000259" key="20">
    <source>
        <dbReference type="PROSITE" id="PS50112"/>
    </source>
</evidence>
<dbReference type="CDD" id="cd00130">
    <property type="entry name" value="PAS"/>
    <property type="match status" value="4"/>
</dbReference>
<dbReference type="SMART" id="SM00388">
    <property type="entry name" value="HisKA"/>
    <property type="match status" value="1"/>
</dbReference>
<dbReference type="SUPFAM" id="SSF52172">
    <property type="entry name" value="CheY-like"/>
    <property type="match status" value="2"/>
</dbReference>
<proteinExistence type="predicted"/>
<dbReference type="PANTHER" id="PTHR43047:SF72">
    <property type="entry name" value="OSMOSENSING HISTIDINE PROTEIN KINASE SLN1"/>
    <property type="match status" value="1"/>
</dbReference>
<protein>
    <recommendedName>
        <fullName evidence="3">histidine kinase</fullName>
        <ecNumber evidence="3">2.7.13.3</ecNumber>
    </recommendedName>
</protein>
<dbReference type="Pfam" id="PF08447">
    <property type="entry name" value="PAS_3"/>
    <property type="match status" value="2"/>
</dbReference>
<dbReference type="InterPro" id="IPR036641">
    <property type="entry name" value="HPT_dom_sf"/>
</dbReference>
<comment type="subcellular location">
    <subcellularLocation>
        <location evidence="2">Cell inner membrane</location>
        <topology evidence="2">Multi-pass membrane protein</topology>
    </subcellularLocation>
</comment>
<dbReference type="PROSITE" id="PS50110">
    <property type="entry name" value="RESPONSE_REGULATORY"/>
    <property type="match status" value="2"/>
</dbReference>
<evidence type="ECO:0000313" key="24">
    <source>
        <dbReference type="Proteomes" id="UP000304864"/>
    </source>
</evidence>
<dbReference type="InterPro" id="IPR005467">
    <property type="entry name" value="His_kinase_dom"/>
</dbReference>
<evidence type="ECO:0000256" key="13">
    <source>
        <dbReference type="ARBA" id="ARBA00023136"/>
    </source>
</evidence>
<dbReference type="FunFam" id="3.30.565.10:FF:000006">
    <property type="entry name" value="Sensor histidine kinase WalK"/>
    <property type="match status" value="1"/>
</dbReference>
<dbReference type="KEGG" id="thig:FE785_04250"/>
<feature type="domain" description="PAC" evidence="21">
    <location>
        <begin position="598"/>
        <end position="650"/>
    </location>
</feature>
<dbReference type="InterPro" id="IPR013655">
    <property type="entry name" value="PAS_fold_3"/>
</dbReference>
<dbReference type="CDD" id="cd00082">
    <property type="entry name" value="HisKA"/>
    <property type="match status" value="1"/>
</dbReference>
<dbReference type="Gene3D" id="3.30.450.20">
    <property type="entry name" value="PAS domain"/>
    <property type="match status" value="4"/>
</dbReference>
<keyword evidence="6 15" id="KW-0597">Phosphoprotein</keyword>
<dbReference type="InterPro" id="IPR013656">
    <property type="entry name" value="PAS_4"/>
</dbReference>
<gene>
    <name evidence="23" type="ORF">FE785_04250</name>
</gene>
<keyword evidence="13" id="KW-0472">Membrane</keyword>
<dbReference type="Pfam" id="PF01627">
    <property type="entry name" value="Hpt"/>
    <property type="match status" value="1"/>
</dbReference>
<dbReference type="SUPFAM" id="SSF55874">
    <property type="entry name" value="ATPase domain of HSP90 chaperone/DNA topoisomerase II/histidine kinase"/>
    <property type="match status" value="1"/>
</dbReference>
<dbReference type="Gene3D" id="3.30.565.10">
    <property type="entry name" value="Histidine kinase-like ATPase, C-terminal domain"/>
    <property type="match status" value="1"/>
</dbReference>
<keyword evidence="9" id="KW-0418">Kinase</keyword>
<feature type="domain" description="Histidine kinase" evidence="18">
    <location>
        <begin position="917"/>
        <end position="1131"/>
    </location>
</feature>
<dbReference type="InterPro" id="IPR011006">
    <property type="entry name" value="CheY-like_superfamily"/>
</dbReference>
<name>A0A4P9K4N4_9GAMM</name>